<feature type="domain" description="Histidine kinase" evidence="8">
    <location>
        <begin position="179"/>
        <end position="383"/>
    </location>
</feature>
<dbReference type="PANTHER" id="PTHR45453:SF1">
    <property type="entry name" value="PHOSPHATE REGULON SENSOR PROTEIN PHOR"/>
    <property type="match status" value="1"/>
</dbReference>
<dbReference type="SUPFAM" id="SSF47384">
    <property type="entry name" value="Homodimeric domain of signal transducing histidine kinase"/>
    <property type="match status" value="1"/>
</dbReference>
<dbReference type="SMART" id="SM00387">
    <property type="entry name" value="HATPase_c"/>
    <property type="match status" value="1"/>
</dbReference>
<evidence type="ECO:0000256" key="3">
    <source>
        <dbReference type="ARBA" id="ARBA00022553"/>
    </source>
</evidence>
<dbReference type="InterPro" id="IPR004358">
    <property type="entry name" value="Sig_transdc_His_kin-like_C"/>
</dbReference>
<evidence type="ECO:0000259" key="8">
    <source>
        <dbReference type="PROSITE" id="PS50109"/>
    </source>
</evidence>
<keyword evidence="7" id="KW-1133">Transmembrane helix</keyword>
<name>A0A7S7M0V6_9BACT</name>
<evidence type="ECO:0000256" key="2">
    <source>
        <dbReference type="ARBA" id="ARBA00012438"/>
    </source>
</evidence>
<dbReference type="RefSeq" id="WP_194366904.1">
    <property type="nucleotide sequence ID" value="NZ_CP054493.1"/>
</dbReference>
<evidence type="ECO:0000313" key="10">
    <source>
        <dbReference type="Proteomes" id="UP000593836"/>
    </source>
</evidence>
<dbReference type="SMART" id="SM00388">
    <property type="entry name" value="HisKA"/>
    <property type="match status" value="1"/>
</dbReference>
<dbReference type="PRINTS" id="PR00344">
    <property type="entry name" value="BCTRLSENSOR"/>
</dbReference>
<dbReference type="InterPro" id="IPR050351">
    <property type="entry name" value="BphY/WalK/GraS-like"/>
</dbReference>
<sequence>MNDDGYGLKYAYIYTVLITIILLAPLFFYTVHMKNLYGVQNELHLKNQSYLVVQMMQEHTQDDEYFEYPRFQTFKSGLYDYQQKPIFSLIEKPIKYFLEGYHVDDKDAYLITKLPAGKYFGADYLVIKNRLSYFEVYEKSMFILLSIAILVFALSFLFLNRFAKPFKQVNKKLDNFIKDSIHEINTPLSIINVNIDLYNRKHTPNKYLQRMKAAAKVLSNIYNDMDYLIKYDRLDFEKEPINMAEFLQERIDYFLEVAQMKNITLSSDIQDNISLYMNTKQFQRVIDNNISNAIKYSYEKSTIEVNLFVQDGICFLSFKDYGIGIEDVDKIFNRYYRESNQTGGFGIGLNIVKSIIDKAGIELIIDSTPKKGSTFTYKFPAAIVTLN</sequence>
<organism evidence="9 10">
    <name type="scientific">Candidatus Sulfurimonas marisnigri</name>
    <dbReference type="NCBI Taxonomy" id="2740405"/>
    <lineage>
        <taxon>Bacteria</taxon>
        <taxon>Pseudomonadati</taxon>
        <taxon>Campylobacterota</taxon>
        <taxon>Epsilonproteobacteria</taxon>
        <taxon>Campylobacterales</taxon>
        <taxon>Sulfurimonadaceae</taxon>
        <taxon>Sulfurimonas</taxon>
    </lineage>
</organism>
<dbReference type="Proteomes" id="UP000593836">
    <property type="component" value="Chromosome"/>
</dbReference>
<dbReference type="InterPro" id="IPR036890">
    <property type="entry name" value="HATPase_C_sf"/>
</dbReference>
<feature type="transmembrane region" description="Helical" evidence="7">
    <location>
        <begin position="12"/>
        <end position="31"/>
    </location>
</feature>
<dbReference type="Gene3D" id="3.30.565.10">
    <property type="entry name" value="Histidine kinase-like ATPase, C-terminal domain"/>
    <property type="match status" value="1"/>
</dbReference>
<keyword evidence="5 9" id="KW-0418">Kinase</keyword>
<feature type="transmembrane region" description="Helical" evidence="7">
    <location>
        <begin position="140"/>
        <end position="159"/>
    </location>
</feature>
<proteinExistence type="predicted"/>
<dbReference type="GO" id="GO:0005886">
    <property type="term" value="C:plasma membrane"/>
    <property type="evidence" value="ECO:0007669"/>
    <property type="project" value="TreeGrafter"/>
</dbReference>
<keyword evidence="6" id="KW-0902">Two-component regulatory system</keyword>
<dbReference type="InterPro" id="IPR036097">
    <property type="entry name" value="HisK_dim/P_sf"/>
</dbReference>
<keyword evidence="3" id="KW-0597">Phosphoprotein</keyword>
<reference evidence="9 10" key="1">
    <citation type="submission" date="2020-05" db="EMBL/GenBank/DDBJ databases">
        <title>Sulfurimonas marisnigri, sp. nov., and Sulfurimonas baltica, sp. nov., manganese oxide reducing chemolithoautotrophs of the class Epsilonproteobacteria isolated from the pelagic redoxclines of the Black and Baltic Seas and emended description of the genus Sulfurimonas.</title>
        <authorList>
            <person name="Henkel J.V."/>
            <person name="Laudan C."/>
            <person name="Werner J."/>
            <person name="Neu T."/>
            <person name="Plewe S."/>
            <person name="Sproer C."/>
            <person name="Bunk B."/>
            <person name="Schulz-Vogt H.N."/>
        </authorList>
    </citation>
    <scope>NUCLEOTIDE SEQUENCE [LARGE SCALE GENOMIC DNA]</scope>
    <source>
        <strain evidence="9 10">SoZ1</strain>
    </source>
</reference>
<dbReference type="InterPro" id="IPR003661">
    <property type="entry name" value="HisK_dim/P_dom"/>
</dbReference>
<protein>
    <recommendedName>
        <fullName evidence="2">histidine kinase</fullName>
        <ecNumber evidence="2">2.7.13.3</ecNumber>
    </recommendedName>
</protein>
<dbReference type="CDD" id="cd00082">
    <property type="entry name" value="HisKA"/>
    <property type="match status" value="1"/>
</dbReference>
<dbReference type="EC" id="2.7.13.3" evidence="2"/>
<keyword evidence="7" id="KW-0472">Membrane</keyword>
<evidence type="ECO:0000256" key="5">
    <source>
        <dbReference type="ARBA" id="ARBA00022777"/>
    </source>
</evidence>
<dbReference type="GO" id="GO:0016036">
    <property type="term" value="P:cellular response to phosphate starvation"/>
    <property type="evidence" value="ECO:0007669"/>
    <property type="project" value="TreeGrafter"/>
</dbReference>
<dbReference type="GO" id="GO:0000155">
    <property type="term" value="F:phosphorelay sensor kinase activity"/>
    <property type="evidence" value="ECO:0007669"/>
    <property type="project" value="InterPro"/>
</dbReference>
<dbReference type="SUPFAM" id="SSF55874">
    <property type="entry name" value="ATPase domain of HSP90 chaperone/DNA topoisomerase II/histidine kinase"/>
    <property type="match status" value="1"/>
</dbReference>
<dbReference type="Pfam" id="PF02518">
    <property type="entry name" value="HATPase_c"/>
    <property type="match status" value="1"/>
</dbReference>
<dbReference type="GO" id="GO:0004721">
    <property type="term" value="F:phosphoprotein phosphatase activity"/>
    <property type="evidence" value="ECO:0007669"/>
    <property type="project" value="TreeGrafter"/>
</dbReference>
<dbReference type="Gene3D" id="1.10.287.130">
    <property type="match status" value="1"/>
</dbReference>
<accession>A0A7S7M0V6</accession>
<evidence type="ECO:0000313" key="9">
    <source>
        <dbReference type="EMBL" id="QOY54860.1"/>
    </source>
</evidence>
<evidence type="ECO:0000256" key="6">
    <source>
        <dbReference type="ARBA" id="ARBA00023012"/>
    </source>
</evidence>
<dbReference type="PROSITE" id="PS50109">
    <property type="entry name" value="HIS_KIN"/>
    <property type="match status" value="1"/>
</dbReference>
<keyword evidence="4" id="KW-0808">Transferase</keyword>
<dbReference type="AlphaFoldDB" id="A0A7S7M0V6"/>
<comment type="catalytic activity">
    <reaction evidence="1">
        <text>ATP + protein L-histidine = ADP + protein N-phospho-L-histidine.</text>
        <dbReference type="EC" id="2.7.13.3"/>
    </reaction>
</comment>
<evidence type="ECO:0000256" key="7">
    <source>
        <dbReference type="SAM" id="Phobius"/>
    </source>
</evidence>
<dbReference type="PANTHER" id="PTHR45453">
    <property type="entry name" value="PHOSPHATE REGULON SENSOR PROTEIN PHOR"/>
    <property type="match status" value="1"/>
</dbReference>
<evidence type="ECO:0000256" key="1">
    <source>
        <dbReference type="ARBA" id="ARBA00000085"/>
    </source>
</evidence>
<dbReference type="InterPro" id="IPR003594">
    <property type="entry name" value="HATPase_dom"/>
</dbReference>
<keyword evidence="7" id="KW-0812">Transmembrane</keyword>
<dbReference type="KEGG" id="smas:HUE87_01030"/>
<gene>
    <name evidence="9" type="ORF">HUE87_01030</name>
</gene>
<evidence type="ECO:0000256" key="4">
    <source>
        <dbReference type="ARBA" id="ARBA00022679"/>
    </source>
</evidence>
<dbReference type="EMBL" id="CP054493">
    <property type="protein sequence ID" value="QOY54860.1"/>
    <property type="molecule type" value="Genomic_DNA"/>
</dbReference>
<keyword evidence="10" id="KW-1185">Reference proteome</keyword>
<dbReference type="InterPro" id="IPR005467">
    <property type="entry name" value="His_kinase_dom"/>
</dbReference>